<proteinExistence type="predicted"/>
<comment type="caution">
    <text evidence="1">The sequence shown here is derived from an EMBL/GenBank/DDBJ whole genome shotgun (WGS) entry which is preliminary data.</text>
</comment>
<evidence type="ECO:0000313" key="1">
    <source>
        <dbReference type="EMBL" id="KKL49192.1"/>
    </source>
</evidence>
<sequence>MANVNTVNTLNGDLTLTGTQNVTVSDNGLQTITITGPDLSPLATTADLTSVSGSLQTQIDNIPAGGTWELLDSVTVPGSNDTVTISGFPHRDKLFVTYEFKGIFCNECVLRMIPNNDNTVSNSSVFKIRIFDPNTGLIGTPIDIDASGFIELTNYSNLPIKLNKRHAASDATAEGVVIGNGILTILSFKNYLLL</sequence>
<reference evidence="1" key="1">
    <citation type="journal article" date="2015" name="Nature">
        <title>Complex archaea that bridge the gap between prokaryotes and eukaryotes.</title>
        <authorList>
            <person name="Spang A."/>
            <person name="Saw J.H."/>
            <person name="Jorgensen S.L."/>
            <person name="Zaremba-Niedzwiedzka K."/>
            <person name="Martijn J."/>
            <person name="Lind A.E."/>
            <person name="van Eijk R."/>
            <person name="Schleper C."/>
            <person name="Guy L."/>
            <person name="Ettema T.J."/>
        </authorList>
    </citation>
    <scope>NUCLEOTIDE SEQUENCE</scope>
</reference>
<protein>
    <submittedName>
        <fullName evidence="1">Uncharacterized protein</fullName>
    </submittedName>
</protein>
<dbReference type="AlphaFoldDB" id="A0A0F9FDG3"/>
<name>A0A0F9FDG3_9ZZZZ</name>
<dbReference type="EMBL" id="LAZR01033048">
    <property type="protein sequence ID" value="KKL49192.1"/>
    <property type="molecule type" value="Genomic_DNA"/>
</dbReference>
<accession>A0A0F9FDG3</accession>
<gene>
    <name evidence="1" type="ORF">LCGC14_2317970</name>
</gene>
<organism evidence="1">
    <name type="scientific">marine sediment metagenome</name>
    <dbReference type="NCBI Taxonomy" id="412755"/>
    <lineage>
        <taxon>unclassified sequences</taxon>
        <taxon>metagenomes</taxon>
        <taxon>ecological metagenomes</taxon>
    </lineage>
</organism>